<reference evidence="1 2" key="1">
    <citation type="submission" date="2014-10" db="EMBL/GenBank/DDBJ databases">
        <title>Draft genome of the hookworm Ancylostoma caninum.</title>
        <authorList>
            <person name="Mitreva M."/>
        </authorList>
    </citation>
    <scope>NUCLEOTIDE SEQUENCE [LARGE SCALE GENOMIC DNA]</scope>
    <source>
        <strain evidence="1 2">Baltimore</strain>
    </source>
</reference>
<evidence type="ECO:0000313" key="2">
    <source>
        <dbReference type="Proteomes" id="UP000252519"/>
    </source>
</evidence>
<dbReference type="AlphaFoldDB" id="A0A368G6E1"/>
<gene>
    <name evidence="1" type="ORF">ANCCAN_15521</name>
</gene>
<sequence>MRSTQAAKHVTFVGACDFEVPKMSAKFYEAGRKVRRGSMLSAPTLETITEEPERQGIKLSVTRRTI</sequence>
<protein>
    <submittedName>
        <fullName evidence="1">Uncharacterized protein</fullName>
    </submittedName>
</protein>
<organism evidence="1 2">
    <name type="scientific">Ancylostoma caninum</name>
    <name type="common">Dog hookworm</name>
    <dbReference type="NCBI Taxonomy" id="29170"/>
    <lineage>
        <taxon>Eukaryota</taxon>
        <taxon>Metazoa</taxon>
        <taxon>Ecdysozoa</taxon>
        <taxon>Nematoda</taxon>
        <taxon>Chromadorea</taxon>
        <taxon>Rhabditida</taxon>
        <taxon>Rhabditina</taxon>
        <taxon>Rhabditomorpha</taxon>
        <taxon>Strongyloidea</taxon>
        <taxon>Ancylostomatidae</taxon>
        <taxon>Ancylostomatinae</taxon>
        <taxon>Ancylostoma</taxon>
    </lineage>
</organism>
<comment type="caution">
    <text evidence="1">The sequence shown here is derived from an EMBL/GenBank/DDBJ whole genome shotgun (WGS) entry which is preliminary data.</text>
</comment>
<evidence type="ECO:0000313" key="1">
    <source>
        <dbReference type="EMBL" id="RCN38555.1"/>
    </source>
</evidence>
<dbReference type="EMBL" id="JOJR01000390">
    <property type="protein sequence ID" value="RCN38555.1"/>
    <property type="molecule type" value="Genomic_DNA"/>
</dbReference>
<name>A0A368G6E1_ANCCA</name>
<accession>A0A368G6E1</accession>
<proteinExistence type="predicted"/>
<keyword evidence="2" id="KW-1185">Reference proteome</keyword>
<dbReference type="Proteomes" id="UP000252519">
    <property type="component" value="Unassembled WGS sequence"/>
</dbReference>